<dbReference type="Proteomes" id="UP000030754">
    <property type="component" value="Unassembled WGS sequence"/>
</dbReference>
<dbReference type="OrthoDB" id="10510976at2759"/>
<dbReference type="VEuPathDB" id="ToxoDB:ENH_00049750"/>
<proteinExistence type="predicted"/>
<feature type="compositionally biased region" description="Basic and acidic residues" evidence="1">
    <location>
        <begin position="119"/>
        <end position="128"/>
    </location>
</feature>
<dbReference type="RefSeq" id="XP_013436653.1">
    <property type="nucleotide sequence ID" value="XM_013581199.1"/>
</dbReference>
<name>U6MW52_9EIME</name>
<reference evidence="2" key="2">
    <citation type="submission" date="2013-10" db="EMBL/GenBank/DDBJ databases">
        <authorList>
            <person name="Aslett M."/>
        </authorList>
    </citation>
    <scope>NUCLEOTIDE SEQUENCE [LARGE SCALE GENOMIC DNA]</scope>
    <source>
        <strain evidence="2">Houghton</strain>
    </source>
</reference>
<feature type="region of interest" description="Disordered" evidence="1">
    <location>
        <begin position="75"/>
        <end position="128"/>
    </location>
</feature>
<dbReference type="AlphaFoldDB" id="U6MW52"/>
<reference evidence="2" key="1">
    <citation type="submission" date="2013-10" db="EMBL/GenBank/DDBJ databases">
        <title>Genomic analysis of the causative agents of coccidiosis in chickens.</title>
        <authorList>
            <person name="Reid A.J."/>
            <person name="Blake D."/>
            <person name="Billington K."/>
            <person name="Browne H."/>
            <person name="Dunn M."/>
            <person name="Hung S."/>
            <person name="Kawahara F."/>
            <person name="Miranda-Saavedra D."/>
            <person name="Mourier T."/>
            <person name="Nagra H."/>
            <person name="Otto T.D."/>
            <person name="Rawlings N."/>
            <person name="Sanchez A."/>
            <person name="Sanders M."/>
            <person name="Subramaniam C."/>
            <person name="Tay Y."/>
            <person name="Dear P."/>
            <person name="Doerig C."/>
            <person name="Gruber A."/>
            <person name="Parkinson J."/>
            <person name="Shirley M."/>
            <person name="Wan K.L."/>
            <person name="Berriman M."/>
            <person name="Tomley F."/>
            <person name="Pain A."/>
        </authorList>
    </citation>
    <scope>NUCLEOTIDE SEQUENCE [LARGE SCALE GENOMIC DNA]</scope>
    <source>
        <strain evidence="2">Houghton</strain>
    </source>
</reference>
<sequence>MPTLAPPVASDQLNFDAYEPRYGAVDGLLDSSSLPSSPSSVCGDAIPPELRVASPCDSGAPECFETLSAVTVTSGTGLVAGGTGDCERGRGEGVRDAGGTGNCERGKGEGVRDAGGAGEGERGKGEGA</sequence>
<feature type="compositionally biased region" description="Basic and acidic residues" evidence="1">
    <location>
        <begin position="85"/>
        <end position="95"/>
    </location>
</feature>
<evidence type="ECO:0000313" key="3">
    <source>
        <dbReference type="Proteomes" id="UP000030754"/>
    </source>
</evidence>
<dbReference type="EMBL" id="HG725512">
    <property type="protein sequence ID" value="CDJ68186.1"/>
    <property type="molecule type" value="Genomic_DNA"/>
</dbReference>
<dbReference type="GeneID" id="25475124"/>
<evidence type="ECO:0000313" key="2">
    <source>
        <dbReference type="EMBL" id="CDJ68186.1"/>
    </source>
</evidence>
<protein>
    <submittedName>
        <fullName evidence="2">Uncharacterized protein</fullName>
    </submittedName>
</protein>
<evidence type="ECO:0000256" key="1">
    <source>
        <dbReference type="SAM" id="MobiDB-lite"/>
    </source>
</evidence>
<gene>
    <name evidence="2" type="ORF">ENH_00049750</name>
</gene>
<accession>U6MW52</accession>
<organism evidence="2 3">
    <name type="scientific">Eimeria necatrix</name>
    <dbReference type="NCBI Taxonomy" id="51315"/>
    <lineage>
        <taxon>Eukaryota</taxon>
        <taxon>Sar</taxon>
        <taxon>Alveolata</taxon>
        <taxon>Apicomplexa</taxon>
        <taxon>Conoidasida</taxon>
        <taxon>Coccidia</taxon>
        <taxon>Eucoccidiorida</taxon>
        <taxon>Eimeriorina</taxon>
        <taxon>Eimeriidae</taxon>
        <taxon>Eimeria</taxon>
    </lineage>
</organism>
<keyword evidence="3" id="KW-1185">Reference proteome</keyword>